<protein>
    <submittedName>
        <fullName evidence="4">Family 10 glycosylhydrolase</fullName>
    </submittedName>
</protein>
<sequence length="531" mass="57877">MTERRQVVRPLIATTVIAAAAVGAAYAFGPGAQAEKVGSTANAKDGRHQVVKAETLTATGACATSAKYPKRQLRGVWIATVHNVDWPSKPGLSPDRQRAEYLRILDNAVKRRLNAVFFQVRPASDAIYRSSLEPWSQWLTGTAGRDPGWDPLPFLVEEAHKRGLQFHAWFNPYRAADSASAKLPAGHPARLHPDWVVKHEGKLYYNPGLPEVRDWVTKVVTDVVQRYDVDGVHFDDYFYPYPGRGTRFADQAAYKKYGKGLSLADWRRRNVNDLVAQISDAVHAARPYAVFGISPFGIWRNKAEDPAGSATKGMSAYDSIYADAKAWIKKGSVDYVMPQLYWPRGFAAADYTVLAKWWADAVKGTDVDLYIGQALYRVGATDTPAWTKAGELPAHLTLNRKHPEISGDVYFSAAQLVRNPLGVLDRIVKEHYTRPALPPVLRPGSTSAPAAPRGVRAASGTLTWQAQPGAQAYAVYRVTGKDASCATADARNLLAVVPASAAPQYAAAGSGAYYVTTLDRLGNESAATPAT</sequence>
<dbReference type="SUPFAM" id="SSF51445">
    <property type="entry name" value="(Trans)glycosidases"/>
    <property type="match status" value="1"/>
</dbReference>
<dbReference type="InterPro" id="IPR006311">
    <property type="entry name" value="TAT_signal"/>
</dbReference>
<keyword evidence="1 2" id="KW-0732">Signal</keyword>
<evidence type="ECO:0000256" key="1">
    <source>
        <dbReference type="ARBA" id="ARBA00022729"/>
    </source>
</evidence>
<evidence type="ECO:0000256" key="2">
    <source>
        <dbReference type="SAM" id="SignalP"/>
    </source>
</evidence>
<dbReference type="InterPro" id="IPR017853">
    <property type="entry name" value="GH"/>
</dbReference>
<evidence type="ECO:0000259" key="3">
    <source>
        <dbReference type="Pfam" id="PF02638"/>
    </source>
</evidence>
<name>A0A5J5JWF9_9ACTN</name>
<accession>A0A5J5JWF9</accession>
<dbReference type="Gene3D" id="3.20.20.80">
    <property type="entry name" value="Glycosidases"/>
    <property type="match status" value="1"/>
</dbReference>
<dbReference type="InterPro" id="IPR003790">
    <property type="entry name" value="GHL10"/>
</dbReference>
<dbReference type="PANTHER" id="PTHR43405">
    <property type="entry name" value="GLYCOSYL HYDROLASE DIGH"/>
    <property type="match status" value="1"/>
</dbReference>
<proteinExistence type="predicted"/>
<dbReference type="GO" id="GO:0016787">
    <property type="term" value="F:hydrolase activity"/>
    <property type="evidence" value="ECO:0007669"/>
    <property type="project" value="UniProtKB-KW"/>
</dbReference>
<comment type="caution">
    <text evidence="4">The sequence shown here is derived from an EMBL/GenBank/DDBJ whole genome shotgun (WGS) entry which is preliminary data.</text>
</comment>
<dbReference type="Pfam" id="PF02638">
    <property type="entry name" value="GHL10"/>
    <property type="match status" value="1"/>
</dbReference>
<feature type="signal peptide" evidence="2">
    <location>
        <begin position="1"/>
        <end position="27"/>
    </location>
</feature>
<dbReference type="InterPro" id="IPR052177">
    <property type="entry name" value="Divisome_Glycosyl_Hydrolase"/>
</dbReference>
<dbReference type="EMBL" id="VYTZ01000015">
    <property type="protein sequence ID" value="KAA9374633.1"/>
    <property type="molecule type" value="Genomic_DNA"/>
</dbReference>
<reference evidence="4 5" key="1">
    <citation type="submission" date="2019-09" db="EMBL/GenBank/DDBJ databases">
        <title>Screening of Novel Bioactive Compounds from Soil-Associated.</title>
        <authorList>
            <person name="Gong X."/>
        </authorList>
    </citation>
    <scope>NUCLEOTIDE SEQUENCE [LARGE SCALE GENOMIC DNA]</scope>
    <source>
        <strain evidence="4 5">Gxj-6</strain>
    </source>
</reference>
<feature type="chain" id="PRO_5039653912" evidence="2">
    <location>
        <begin position="28"/>
        <end position="531"/>
    </location>
</feature>
<evidence type="ECO:0000313" key="4">
    <source>
        <dbReference type="EMBL" id="KAA9374633.1"/>
    </source>
</evidence>
<dbReference type="Proteomes" id="UP000327011">
    <property type="component" value="Unassembled WGS sequence"/>
</dbReference>
<dbReference type="PROSITE" id="PS51318">
    <property type="entry name" value="TAT"/>
    <property type="match status" value="1"/>
</dbReference>
<dbReference type="PANTHER" id="PTHR43405:SF1">
    <property type="entry name" value="GLYCOSYL HYDROLASE DIGH"/>
    <property type="match status" value="1"/>
</dbReference>
<keyword evidence="5" id="KW-1185">Reference proteome</keyword>
<dbReference type="AlphaFoldDB" id="A0A5J5JWF9"/>
<evidence type="ECO:0000313" key="5">
    <source>
        <dbReference type="Proteomes" id="UP000327011"/>
    </source>
</evidence>
<dbReference type="RefSeq" id="WP_150938592.1">
    <property type="nucleotide sequence ID" value="NZ_VYTZ01000015.1"/>
</dbReference>
<gene>
    <name evidence="4" type="ORF">F5972_30835</name>
</gene>
<keyword evidence="4" id="KW-0378">Hydrolase</keyword>
<feature type="domain" description="Glycosyl hydrolase-like 10" evidence="3">
    <location>
        <begin position="72"/>
        <end position="381"/>
    </location>
</feature>
<organism evidence="4 5">
    <name type="scientific">Microbispora cellulosiformans</name>
    <dbReference type="NCBI Taxonomy" id="2614688"/>
    <lineage>
        <taxon>Bacteria</taxon>
        <taxon>Bacillati</taxon>
        <taxon>Actinomycetota</taxon>
        <taxon>Actinomycetes</taxon>
        <taxon>Streptosporangiales</taxon>
        <taxon>Streptosporangiaceae</taxon>
        <taxon>Microbispora</taxon>
    </lineage>
</organism>